<proteinExistence type="predicted"/>
<keyword evidence="1" id="KW-0812">Transmembrane</keyword>
<gene>
    <name evidence="2" type="ORF">PQQ68_34480</name>
</gene>
<keyword evidence="1" id="KW-0472">Membrane</keyword>
<accession>A0ABW9DK29</accession>
<dbReference type="Proteomes" id="UP001629367">
    <property type="component" value="Unassembled WGS sequence"/>
</dbReference>
<keyword evidence="1" id="KW-1133">Transmembrane helix</keyword>
<dbReference type="EMBL" id="JAQQBZ010000042">
    <property type="protein sequence ID" value="MFM0598152.1"/>
    <property type="molecule type" value="Genomic_DNA"/>
</dbReference>
<protein>
    <submittedName>
        <fullName evidence="2">Uncharacterized protein</fullName>
    </submittedName>
</protein>
<evidence type="ECO:0000256" key="1">
    <source>
        <dbReference type="SAM" id="Phobius"/>
    </source>
</evidence>
<feature type="transmembrane region" description="Helical" evidence="1">
    <location>
        <begin position="30"/>
        <end position="50"/>
    </location>
</feature>
<feature type="transmembrane region" description="Helical" evidence="1">
    <location>
        <begin position="164"/>
        <end position="186"/>
    </location>
</feature>
<keyword evidence="3" id="KW-1185">Reference proteome</keyword>
<comment type="caution">
    <text evidence="2">The sequence shown here is derived from an EMBL/GenBank/DDBJ whole genome shotgun (WGS) entry which is preliminary data.</text>
</comment>
<reference evidence="2 3" key="1">
    <citation type="journal article" date="2024" name="Chem. Sci.">
        <title>Discovery of megapolipeptins by genome mining of a Burkholderiales bacteria collection.</title>
        <authorList>
            <person name="Paulo B.S."/>
            <person name="Recchia M.J.J."/>
            <person name="Lee S."/>
            <person name="Fergusson C.H."/>
            <person name="Romanowski S.B."/>
            <person name="Hernandez A."/>
            <person name="Krull N."/>
            <person name="Liu D.Y."/>
            <person name="Cavanagh H."/>
            <person name="Bos A."/>
            <person name="Gray C.A."/>
            <person name="Murphy B.T."/>
            <person name="Linington R.G."/>
            <person name="Eustaquio A.S."/>
        </authorList>
    </citation>
    <scope>NUCLEOTIDE SEQUENCE [LARGE SCALE GENOMIC DNA]</scope>
    <source>
        <strain evidence="2 3">RL17-335-BIF-A</strain>
    </source>
</reference>
<dbReference type="RefSeq" id="WP_408219558.1">
    <property type="nucleotide sequence ID" value="NZ_JAQQBZ010000042.1"/>
</dbReference>
<organism evidence="2 3">
    <name type="scientific">Paraburkholderia dilworthii</name>
    <dbReference type="NCBI Taxonomy" id="948106"/>
    <lineage>
        <taxon>Bacteria</taxon>
        <taxon>Pseudomonadati</taxon>
        <taxon>Pseudomonadota</taxon>
        <taxon>Betaproteobacteria</taxon>
        <taxon>Burkholderiales</taxon>
        <taxon>Burkholderiaceae</taxon>
        <taxon>Paraburkholderia</taxon>
    </lineage>
</organism>
<evidence type="ECO:0000313" key="3">
    <source>
        <dbReference type="Proteomes" id="UP001629367"/>
    </source>
</evidence>
<evidence type="ECO:0000313" key="2">
    <source>
        <dbReference type="EMBL" id="MFM0598152.1"/>
    </source>
</evidence>
<name>A0ABW9DK29_9BURK</name>
<sequence>MVTSEGSRATWFKSFKILLRGRSKIIGRYSGLKSVILNFAIFGPIAVFLVQGKQLLLSSGDLPPKAVVIRATGTFVQMTRGQTSWVAFVTEDKRVYNMERGTSISGSRNLPQGVPPPMVYAEGILLENGKGYFWPTLIKLPDGQLQTTPEQSIALLMQLRRRNMGLFVAELLFFTVFWIISFLNVAKINRKLAQGE</sequence>